<dbReference type="EMBL" id="AOGT01000643">
    <property type="protein sequence ID" value="EMG49504.1"/>
    <property type="molecule type" value="Genomic_DNA"/>
</dbReference>
<dbReference type="Proteomes" id="UP000011777">
    <property type="component" value="Unassembled WGS sequence"/>
</dbReference>
<keyword evidence="1" id="KW-1133">Transmembrane helix</keyword>
<dbReference type="OMA" id="FYWVLDT"/>
<gene>
    <name evidence="3" type="ORF">G210_5728</name>
</gene>
<evidence type="ECO:0000313" key="3">
    <source>
        <dbReference type="EMBL" id="EMG49504.1"/>
    </source>
</evidence>
<dbReference type="HOGENOM" id="CLU_096870_1_0_1"/>
<feature type="transmembrane region" description="Helical" evidence="1">
    <location>
        <begin position="59"/>
        <end position="79"/>
    </location>
</feature>
<proteinExistence type="predicted"/>
<keyword evidence="1" id="KW-0812">Transmembrane</keyword>
<keyword evidence="1" id="KW-0472">Membrane</keyword>
<evidence type="ECO:0000259" key="2">
    <source>
        <dbReference type="Pfam" id="PF04892"/>
    </source>
</evidence>
<evidence type="ECO:0000256" key="1">
    <source>
        <dbReference type="SAM" id="Phobius"/>
    </source>
</evidence>
<feature type="domain" description="VanZ-like" evidence="2">
    <location>
        <begin position="28"/>
        <end position="106"/>
    </location>
</feature>
<organism evidence="3 4">
    <name type="scientific">Candida maltosa (strain Xu316)</name>
    <name type="common">Yeast</name>
    <dbReference type="NCBI Taxonomy" id="1245528"/>
    <lineage>
        <taxon>Eukaryota</taxon>
        <taxon>Fungi</taxon>
        <taxon>Dikarya</taxon>
        <taxon>Ascomycota</taxon>
        <taxon>Saccharomycotina</taxon>
        <taxon>Pichiomycetes</taxon>
        <taxon>Debaryomycetaceae</taxon>
        <taxon>Candida/Lodderomyces clade</taxon>
        <taxon>Candida</taxon>
    </lineage>
</organism>
<protein>
    <recommendedName>
        <fullName evidence="2">VanZ-like domain-containing protein</fullName>
    </recommendedName>
</protein>
<dbReference type="AlphaFoldDB" id="M3K427"/>
<feature type="transmembrane region" description="Helical" evidence="1">
    <location>
        <begin position="30"/>
        <end position="47"/>
    </location>
</feature>
<dbReference type="InterPro" id="IPR006976">
    <property type="entry name" value="VanZ-like"/>
</dbReference>
<feature type="transmembrane region" description="Helical" evidence="1">
    <location>
        <begin position="91"/>
        <end position="111"/>
    </location>
</feature>
<comment type="caution">
    <text evidence="3">The sequence shown here is derived from an EMBL/GenBank/DDBJ whole genome shotgun (WGS) entry which is preliminary data.</text>
</comment>
<evidence type="ECO:0000313" key="4">
    <source>
        <dbReference type="Proteomes" id="UP000011777"/>
    </source>
</evidence>
<name>M3K427_CANMX</name>
<dbReference type="NCBIfam" id="NF037970">
    <property type="entry name" value="vanZ_1"/>
    <property type="match status" value="1"/>
</dbReference>
<dbReference type="OrthoDB" id="63581at2759"/>
<dbReference type="PANTHER" id="PTHR28008:SF1">
    <property type="entry name" value="DOMAIN PROTEIN, PUTATIVE (AFU_ORTHOLOGUE AFUA_3G10980)-RELATED"/>
    <property type="match status" value="1"/>
</dbReference>
<keyword evidence="4" id="KW-1185">Reference proteome</keyword>
<reference evidence="3 4" key="1">
    <citation type="submission" date="2013-02" db="EMBL/GenBank/DDBJ databases">
        <title>Genome sequence of Candida maltosa Xu316, a potential industrial strain for xylitol and ethanol production.</title>
        <authorList>
            <person name="Yu J."/>
            <person name="Wang Q."/>
            <person name="Geng X."/>
            <person name="Bao W."/>
            <person name="He P."/>
            <person name="Cai J."/>
        </authorList>
    </citation>
    <scope>NUCLEOTIDE SEQUENCE [LARGE SCALE GENOMIC DNA]</scope>
    <source>
        <strain evidence="4">Xu316</strain>
    </source>
</reference>
<dbReference type="Pfam" id="PF04892">
    <property type="entry name" value="VanZ"/>
    <property type="match status" value="1"/>
</dbReference>
<accession>M3K427</accession>
<sequence>MSHFHIVFVVTLIGAGYLGFASIHLPHDKLIHFSTFCILTIEFYFIFDTHYKSLKVLRYITLLLCTFGGSVSSEIIQNAVNPTRIFDVYDILANVIGSLVGLGLCIGFMTWKKNKAKKDRIRYRQLNTHIIGGDDDDDDDDDESEVDSTIEMSSNEDYVNIQLQEVHNNKESIK</sequence>
<dbReference type="PANTHER" id="PTHR28008">
    <property type="entry name" value="DOMAIN PROTEIN, PUTATIVE (AFU_ORTHOLOGUE AFUA_3G10980)-RELATED"/>
    <property type="match status" value="1"/>
</dbReference>
<dbReference type="eggNOG" id="ENOG502S56A">
    <property type="taxonomic scope" value="Eukaryota"/>
</dbReference>
<feature type="transmembrane region" description="Helical" evidence="1">
    <location>
        <begin position="7"/>
        <end position="24"/>
    </location>
</feature>